<dbReference type="Pfam" id="PF03016">
    <property type="entry name" value="Exostosin_GT47"/>
    <property type="match status" value="1"/>
</dbReference>
<accession>A0A2Z7BZW8</accession>
<evidence type="ECO:0000256" key="4">
    <source>
        <dbReference type="ARBA" id="ARBA00022968"/>
    </source>
</evidence>
<keyword evidence="7" id="KW-0808">Transferase</keyword>
<evidence type="ECO:0000313" key="8">
    <source>
        <dbReference type="Proteomes" id="UP000250235"/>
    </source>
</evidence>
<evidence type="ECO:0000256" key="5">
    <source>
        <dbReference type="ARBA" id="ARBA00023034"/>
    </source>
</evidence>
<evidence type="ECO:0000256" key="1">
    <source>
        <dbReference type="ARBA" id="ARBA00004323"/>
    </source>
</evidence>
<dbReference type="GO" id="GO:0016757">
    <property type="term" value="F:glycosyltransferase activity"/>
    <property type="evidence" value="ECO:0007669"/>
    <property type="project" value="UniProtKB-KW"/>
</dbReference>
<dbReference type="EMBL" id="KV001308">
    <property type="protein sequence ID" value="KZV39158.1"/>
    <property type="molecule type" value="Genomic_DNA"/>
</dbReference>
<keyword evidence="4" id="KW-0812">Transmembrane</keyword>
<proteinExistence type="inferred from homology"/>
<name>A0A2Z7BZW8_9LAMI</name>
<keyword evidence="4" id="KW-0735">Signal-anchor</keyword>
<keyword evidence="5" id="KW-0333">Golgi apparatus</keyword>
<evidence type="ECO:0000313" key="7">
    <source>
        <dbReference type="EMBL" id="KZV39158.1"/>
    </source>
</evidence>
<sequence>ADVYHSEGVFRRDYGEMERKFKIYAYGDGDLDEDAYDDTPRSVHWKYASEIFFFKNIRESSFLTDDPHDAHLFFIPLSCHKIRQKVSSYQKMESVVKNYVEGLILKHPYWNRTLGSDHFFISCHEYDLGATRGVHMLIKNSIRAVCSSGYRDGFIPHKDFAVPQINQPFAQSAGGYDVNRRTILGYWEGKCNSEIRKKLVNLWAEDKELDFQNQTVPNLSTIYKFYRAKFCICPAGLRHTSGRITRAIHYGCVPVILGDHFDLPFVDILDWQKFALLLKEADVYKLKDILKAKAGAEYTTLHKNLLKVQRHFQWNTPPIKFDAFHMVIYDLWLRRNVVK</sequence>
<dbReference type="PANTHER" id="PTHR11062">
    <property type="entry name" value="EXOSTOSIN HEPARAN SULFATE GLYCOSYLTRANSFERASE -RELATED"/>
    <property type="match status" value="1"/>
</dbReference>
<evidence type="ECO:0000256" key="3">
    <source>
        <dbReference type="ARBA" id="ARBA00022676"/>
    </source>
</evidence>
<evidence type="ECO:0000259" key="6">
    <source>
        <dbReference type="Pfam" id="PF03016"/>
    </source>
</evidence>
<dbReference type="InterPro" id="IPR004263">
    <property type="entry name" value="Exostosin"/>
</dbReference>
<gene>
    <name evidence="7" type="ORF">F511_12990</name>
</gene>
<comment type="similarity">
    <text evidence="2">Belongs to the glycosyltransferase 47 family.</text>
</comment>
<feature type="non-terminal residue" evidence="7">
    <location>
        <position position="1"/>
    </location>
</feature>
<organism evidence="7 8">
    <name type="scientific">Dorcoceras hygrometricum</name>
    <dbReference type="NCBI Taxonomy" id="472368"/>
    <lineage>
        <taxon>Eukaryota</taxon>
        <taxon>Viridiplantae</taxon>
        <taxon>Streptophyta</taxon>
        <taxon>Embryophyta</taxon>
        <taxon>Tracheophyta</taxon>
        <taxon>Spermatophyta</taxon>
        <taxon>Magnoliopsida</taxon>
        <taxon>eudicotyledons</taxon>
        <taxon>Gunneridae</taxon>
        <taxon>Pentapetalae</taxon>
        <taxon>asterids</taxon>
        <taxon>lamiids</taxon>
        <taxon>Lamiales</taxon>
        <taxon>Gesneriaceae</taxon>
        <taxon>Didymocarpoideae</taxon>
        <taxon>Trichosporeae</taxon>
        <taxon>Loxocarpinae</taxon>
        <taxon>Dorcoceras</taxon>
    </lineage>
</organism>
<dbReference type="Proteomes" id="UP000250235">
    <property type="component" value="Unassembled WGS sequence"/>
</dbReference>
<reference evidence="7 8" key="1">
    <citation type="journal article" date="2015" name="Proc. Natl. Acad. Sci. U.S.A.">
        <title>The resurrection genome of Boea hygrometrica: A blueprint for survival of dehydration.</title>
        <authorList>
            <person name="Xiao L."/>
            <person name="Yang G."/>
            <person name="Zhang L."/>
            <person name="Yang X."/>
            <person name="Zhao S."/>
            <person name="Ji Z."/>
            <person name="Zhou Q."/>
            <person name="Hu M."/>
            <person name="Wang Y."/>
            <person name="Chen M."/>
            <person name="Xu Y."/>
            <person name="Jin H."/>
            <person name="Xiao X."/>
            <person name="Hu G."/>
            <person name="Bao F."/>
            <person name="Hu Y."/>
            <person name="Wan P."/>
            <person name="Li L."/>
            <person name="Deng X."/>
            <person name="Kuang T."/>
            <person name="Xiang C."/>
            <person name="Zhu J.K."/>
            <person name="Oliver M.J."/>
            <person name="He Y."/>
        </authorList>
    </citation>
    <scope>NUCLEOTIDE SEQUENCE [LARGE SCALE GENOMIC DNA]</scope>
    <source>
        <strain evidence="8">cv. XS01</strain>
    </source>
</reference>
<dbReference type="OrthoDB" id="1924787at2759"/>
<keyword evidence="3" id="KW-0328">Glycosyltransferase</keyword>
<dbReference type="InterPro" id="IPR040911">
    <property type="entry name" value="Exostosin_GT47"/>
</dbReference>
<protein>
    <submittedName>
        <fullName evidence="7">Putative glycosyltransferase-like</fullName>
    </submittedName>
</protein>
<evidence type="ECO:0000256" key="2">
    <source>
        <dbReference type="ARBA" id="ARBA00010271"/>
    </source>
</evidence>
<dbReference type="PANTHER" id="PTHR11062:SF378">
    <property type="entry name" value="EXOSTOSIN GT47 DOMAIN-CONTAINING PROTEIN"/>
    <property type="match status" value="1"/>
</dbReference>
<keyword evidence="8" id="KW-1185">Reference proteome</keyword>
<feature type="domain" description="Exostosin GT47" evidence="6">
    <location>
        <begin position="18"/>
        <end position="292"/>
    </location>
</feature>
<dbReference type="AlphaFoldDB" id="A0A2Z7BZW8"/>
<comment type="subcellular location">
    <subcellularLocation>
        <location evidence="1">Golgi apparatus membrane</location>
        <topology evidence="1">Single-pass type II membrane protein</topology>
    </subcellularLocation>
</comment>
<dbReference type="GO" id="GO:0000139">
    <property type="term" value="C:Golgi membrane"/>
    <property type="evidence" value="ECO:0007669"/>
    <property type="project" value="UniProtKB-SubCell"/>
</dbReference>